<keyword evidence="3" id="KW-0509">mRNA transport</keyword>
<evidence type="ECO:0000256" key="8">
    <source>
        <dbReference type="SAM" id="Coils"/>
    </source>
</evidence>
<dbReference type="InterPro" id="IPR037700">
    <property type="entry name" value="NUP88/NUP82"/>
</dbReference>
<comment type="subcellular location">
    <subcellularLocation>
        <location evidence="1">Nucleus</location>
        <location evidence="1">Nuclear pore complex</location>
    </subcellularLocation>
</comment>
<comment type="caution">
    <text evidence="10">The sequence shown here is derived from an EMBL/GenBank/DDBJ whole genome shotgun (WGS) entry which is preliminary data.</text>
</comment>
<keyword evidence="2" id="KW-0813">Transport</keyword>
<evidence type="ECO:0000256" key="4">
    <source>
        <dbReference type="ARBA" id="ARBA00022927"/>
    </source>
</evidence>
<dbReference type="GO" id="GO:0017056">
    <property type="term" value="F:structural constituent of nuclear pore"/>
    <property type="evidence" value="ECO:0007669"/>
    <property type="project" value="InterPro"/>
</dbReference>
<dbReference type="GO" id="GO:0005643">
    <property type="term" value="C:nuclear pore"/>
    <property type="evidence" value="ECO:0007669"/>
    <property type="project" value="UniProtKB-SubCell"/>
</dbReference>
<dbReference type="GO" id="GO:0000056">
    <property type="term" value="P:ribosomal small subunit export from nucleus"/>
    <property type="evidence" value="ECO:0007669"/>
    <property type="project" value="InterPro"/>
</dbReference>
<evidence type="ECO:0000256" key="7">
    <source>
        <dbReference type="ARBA" id="ARBA00023242"/>
    </source>
</evidence>
<keyword evidence="6" id="KW-0906">Nuclear pore complex</keyword>
<proteinExistence type="predicted"/>
<keyword evidence="8" id="KW-0175">Coiled coil</keyword>
<name>A0AA40BQP6_9PEZI</name>
<reference evidence="10" key="1">
    <citation type="submission" date="2023-06" db="EMBL/GenBank/DDBJ databases">
        <title>Genome-scale phylogeny and comparative genomics of the fungal order Sordariales.</title>
        <authorList>
            <consortium name="Lawrence Berkeley National Laboratory"/>
            <person name="Hensen N."/>
            <person name="Bonometti L."/>
            <person name="Westerberg I."/>
            <person name="Brannstrom I.O."/>
            <person name="Guillou S."/>
            <person name="Cros-Aarteil S."/>
            <person name="Calhoun S."/>
            <person name="Haridas S."/>
            <person name="Kuo A."/>
            <person name="Mondo S."/>
            <person name="Pangilinan J."/>
            <person name="Riley R."/>
            <person name="LaButti K."/>
            <person name="Andreopoulos B."/>
            <person name="Lipzen A."/>
            <person name="Chen C."/>
            <person name="Yanf M."/>
            <person name="Daum C."/>
            <person name="Ng V."/>
            <person name="Clum A."/>
            <person name="Steindorff A."/>
            <person name="Ohm R."/>
            <person name="Martin F."/>
            <person name="Silar P."/>
            <person name="Natvig D."/>
            <person name="Lalanne C."/>
            <person name="Gautier V."/>
            <person name="Ament-velasquez S.L."/>
            <person name="Kruys A."/>
            <person name="Hutchinson M.I."/>
            <person name="Powell A.J."/>
            <person name="Barry K."/>
            <person name="Miller A.N."/>
            <person name="Grigoriev I.V."/>
            <person name="Debuchy R."/>
            <person name="Gladieux P."/>
            <person name="Thoren M.H."/>
            <person name="Johannesson H."/>
        </authorList>
    </citation>
    <scope>NUCLEOTIDE SEQUENCE</scope>
    <source>
        <strain evidence="10">SMH3187-1</strain>
    </source>
</reference>
<feature type="region of interest" description="Disordered" evidence="9">
    <location>
        <begin position="796"/>
        <end position="815"/>
    </location>
</feature>
<keyword evidence="4" id="KW-0653">Protein transport</keyword>
<dbReference type="GO" id="GO:0006406">
    <property type="term" value="P:mRNA export from nucleus"/>
    <property type="evidence" value="ECO:0007669"/>
    <property type="project" value="TreeGrafter"/>
</dbReference>
<organism evidence="10 11">
    <name type="scientific">Schizothecium vesticola</name>
    <dbReference type="NCBI Taxonomy" id="314040"/>
    <lineage>
        <taxon>Eukaryota</taxon>
        <taxon>Fungi</taxon>
        <taxon>Dikarya</taxon>
        <taxon>Ascomycota</taxon>
        <taxon>Pezizomycotina</taxon>
        <taxon>Sordariomycetes</taxon>
        <taxon>Sordariomycetidae</taxon>
        <taxon>Sordariales</taxon>
        <taxon>Schizotheciaceae</taxon>
        <taxon>Schizothecium</taxon>
    </lineage>
</organism>
<keyword evidence="11" id="KW-1185">Reference proteome</keyword>
<evidence type="ECO:0000256" key="5">
    <source>
        <dbReference type="ARBA" id="ARBA00023010"/>
    </source>
</evidence>
<evidence type="ECO:0008006" key="12">
    <source>
        <dbReference type="Google" id="ProtNLM"/>
    </source>
</evidence>
<gene>
    <name evidence="10" type="ORF">B0T18DRAFT_376430</name>
</gene>
<keyword evidence="5" id="KW-0811">Translocation</keyword>
<evidence type="ECO:0000256" key="6">
    <source>
        <dbReference type="ARBA" id="ARBA00023132"/>
    </source>
</evidence>
<evidence type="ECO:0000313" key="10">
    <source>
        <dbReference type="EMBL" id="KAK0738586.1"/>
    </source>
</evidence>
<evidence type="ECO:0000256" key="3">
    <source>
        <dbReference type="ARBA" id="ARBA00022816"/>
    </source>
</evidence>
<dbReference type="GO" id="GO:0000055">
    <property type="term" value="P:ribosomal large subunit export from nucleus"/>
    <property type="evidence" value="ECO:0007669"/>
    <property type="project" value="InterPro"/>
</dbReference>
<dbReference type="PANTHER" id="PTHR13257:SF0">
    <property type="entry name" value="NUCLEAR PORE COMPLEX PROTEIN NUP88"/>
    <property type="match status" value="1"/>
</dbReference>
<feature type="region of interest" description="Disordered" evidence="9">
    <location>
        <begin position="837"/>
        <end position="857"/>
    </location>
</feature>
<dbReference type="EMBL" id="JAUKUD010000007">
    <property type="protein sequence ID" value="KAK0738586.1"/>
    <property type="molecule type" value="Genomic_DNA"/>
</dbReference>
<sequence length="894" mass="97642">MTKIKSFAPGFLHRPAPGHKLFELPPNESKLPAALAYSKRGKPGPKRTIALRGSEVFVAVGKQIRWGNLAHLKESWESKQSRGSRHLKQGPEGSFEVYDEEAASGHGHSATGSGDGYRIIKTPVSEDIRQLVMSPEHDFLAVLTSHTVHICILPDSSHLQADDETPFKPKFWTLGPTTHVTTRAPIAAAIWHPLGVNGSCLVTITEDAVVRLWELSVADRWSFDSPTLAIDLKRLADGTSLEQDFSASTSATNKGFSPDLFDMEVAAACFPGRGSGGWSAMTLWIAMVGGDVYALCPLLPSRWSPPPTLLPSLSVSIVECVAAMEDDDAEVSPEAKILAQQQLEWISDLDNQEPKLVDVPYADHPAEVYQRPSRPGIVPKLQGPFQLEASPDDEQDDEIELRDIYVIGAKISTAALMDEDEEFDVAEDEKGGLSLSIICLLSASGQVKTCLDTEGVQAKWLPPRSNRSKRVSASPATSTPGSLLTFQTFDTLKPAELTSDSWPTFSDDVTSRYSFYITHPAGITSVSLAPWISRLESEVESGTEAGAGFRIDLLLKGQGAEVERVYTQPSGQNALAAAVSLMDLDLGHLVLSATLHDPVALFFDMPEREMSPLRQETPLLLEQGEPNEAPVLCEPRPLFHPSQVLDRRSAVPDWHEHIKTGRRSTMLQQQVKLSVATLEVFTDGHRLVSAEVFELNNAVAELFRKCEALRSELQDQITKANDVKGRIDTISGNDSGDDEPVSDDMLVTDRLRMAKERQQDLAERVESIRKRLGRATSRELSDKEKAWGEEVRALGDSVLGSGGGKPASPSKAKPVWQRFDELQALREELLSEASQLEKKGGDGAGHDGTGSPARGIKIPMDLRKAKVAQVVSLLERETALVDAVKSRLERLSIG</sequence>
<dbReference type="GO" id="GO:0006606">
    <property type="term" value="P:protein import into nucleus"/>
    <property type="evidence" value="ECO:0007669"/>
    <property type="project" value="TreeGrafter"/>
</dbReference>
<evidence type="ECO:0000256" key="1">
    <source>
        <dbReference type="ARBA" id="ARBA00004567"/>
    </source>
</evidence>
<evidence type="ECO:0000313" key="11">
    <source>
        <dbReference type="Proteomes" id="UP001172155"/>
    </source>
</evidence>
<evidence type="ECO:0000256" key="2">
    <source>
        <dbReference type="ARBA" id="ARBA00022448"/>
    </source>
</evidence>
<feature type="coiled-coil region" evidence="8">
    <location>
        <begin position="692"/>
        <end position="719"/>
    </location>
</feature>
<accession>A0AA40BQP6</accession>
<dbReference type="AlphaFoldDB" id="A0AA40BQP6"/>
<dbReference type="PANTHER" id="PTHR13257">
    <property type="entry name" value="NUCLEOPORIN NUP84-RELATED"/>
    <property type="match status" value="1"/>
</dbReference>
<evidence type="ECO:0000256" key="9">
    <source>
        <dbReference type="SAM" id="MobiDB-lite"/>
    </source>
</evidence>
<keyword evidence="7" id="KW-0539">Nucleus</keyword>
<protein>
    <recommendedName>
        <fullName evidence="12">Nucleoporin NUP82</fullName>
    </recommendedName>
</protein>
<dbReference type="Proteomes" id="UP001172155">
    <property type="component" value="Unassembled WGS sequence"/>
</dbReference>